<gene>
    <name evidence="1" type="ORF">RCL2_001854700</name>
</gene>
<protein>
    <submittedName>
        <fullName evidence="1">Uncharacterized protein</fullName>
    </submittedName>
</protein>
<evidence type="ECO:0000313" key="1">
    <source>
        <dbReference type="EMBL" id="GES91744.1"/>
    </source>
</evidence>
<dbReference type="EMBL" id="BLAL01000206">
    <property type="protein sequence ID" value="GES91744.1"/>
    <property type="molecule type" value="Genomic_DNA"/>
</dbReference>
<sequence>MTRYLRFDRLFTSALDELTELITGESPEELKTWYKIFDREQFKITQTKCYKSCWDTSANTVHLFFNVVISIRLPEADDKRTIIL</sequence>
<dbReference type="Proteomes" id="UP000615446">
    <property type="component" value="Unassembled WGS sequence"/>
</dbReference>
<dbReference type="AlphaFoldDB" id="A0A8H3QWD9"/>
<comment type="caution">
    <text evidence="1">The sequence shown here is derived from an EMBL/GenBank/DDBJ whole genome shotgun (WGS) entry which is preliminary data.</text>
</comment>
<evidence type="ECO:0000313" key="2">
    <source>
        <dbReference type="Proteomes" id="UP000615446"/>
    </source>
</evidence>
<organism evidence="1 2">
    <name type="scientific">Rhizophagus clarus</name>
    <dbReference type="NCBI Taxonomy" id="94130"/>
    <lineage>
        <taxon>Eukaryota</taxon>
        <taxon>Fungi</taxon>
        <taxon>Fungi incertae sedis</taxon>
        <taxon>Mucoromycota</taxon>
        <taxon>Glomeromycotina</taxon>
        <taxon>Glomeromycetes</taxon>
        <taxon>Glomerales</taxon>
        <taxon>Glomeraceae</taxon>
        <taxon>Rhizophagus</taxon>
    </lineage>
</organism>
<reference evidence="1" key="1">
    <citation type="submission" date="2019-10" db="EMBL/GenBank/DDBJ databases">
        <title>Conservation and host-specific expression of non-tandemly repeated heterogenous ribosome RNA gene in arbuscular mycorrhizal fungi.</title>
        <authorList>
            <person name="Maeda T."/>
            <person name="Kobayashi Y."/>
            <person name="Nakagawa T."/>
            <person name="Ezawa T."/>
            <person name="Yamaguchi K."/>
            <person name="Bino T."/>
            <person name="Nishimoto Y."/>
            <person name="Shigenobu S."/>
            <person name="Kawaguchi M."/>
        </authorList>
    </citation>
    <scope>NUCLEOTIDE SEQUENCE</scope>
    <source>
        <strain evidence="1">HR1</strain>
    </source>
</reference>
<name>A0A8H3QWD9_9GLOM</name>
<accession>A0A8H3QWD9</accession>
<proteinExistence type="predicted"/>